<organism evidence="1 2">
    <name type="scientific">Ananas comosus</name>
    <name type="common">Pineapple</name>
    <name type="synonym">Ananas ananas</name>
    <dbReference type="NCBI Taxonomy" id="4615"/>
    <lineage>
        <taxon>Eukaryota</taxon>
        <taxon>Viridiplantae</taxon>
        <taxon>Streptophyta</taxon>
        <taxon>Embryophyta</taxon>
        <taxon>Tracheophyta</taxon>
        <taxon>Spermatophyta</taxon>
        <taxon>Magnoliopsida</taxon>
        <taxon>Liliopsida</taxon>
        <taxon>Poales</taxon>
        <taxon>Bromeliaceae</taxon>
        <taxon>Bromelioideae</taxon>
        <taxon>Ananas</taxon>
    </lineage>
</organism>
<evidence type="ECO:0000313" key="2">
    <source>
        <dbReference type="Proteomes" id="UP000092600"/>
    </source>
</evidence>
<evidence type="ECO:0000313" key="1">
    <source>
        <dbReference type="EMBL" id="OAY65786.1"/>
    </source>
</evidence>
<comment type="caution">
    <text evidence="1">The sequence shown here is derived from an EMBL/GenBank/DDBJ whole genome shotgun (WGS) entry which is preliminary data.</text>
</comment>
<protein>
    <submittedName>
        <fullName evidence="1">Uncharacterized protein</fullName>
    </submittedName>
</protein>
<proteinExistence type="predicted"/>
<dbReference type="AlphaFoldDB" id="A0A199UM75"/>
<dbReference type="EMBL" id="LSRQ01006666">
    <property type="protein sequence ID" value="OAY65786.1"/>
    <property type="molecule type" value="Genomic_DNA"/>
</dbReference>
<gene>
    <name evidence="1" type="ORF">ACMD2_00819</name>
</gene>
<dbReference type="Proteomes" id="UP000092600">
    <property type="component" value="Unassembled WGS sequence"/>
</dbReference>
<accession>A0A199UM75</accession>
<name>A0A199UM75_ANACO</name>
<reference evidence="1 2" key="1">
    <citation type="journal article" date="2016" name="DNA Res.">
        <title>The draft genome of MD-2 pineapple using hybrid error correction of long reads.</title>
        <authorList>
            <person name="Redwan R.M."/>
            <person name="Saidin A."/>
            <person name="Kumar S.V."/>
        </authorList>
    </citation>
    <scope>NUCLEOTIDE SEQUENCE [LARGE SCALE GENOMIC DNA]</scope>
    <source>
        <strain evidence="2">cv. MD2</strain>
        <tissue evidence="1">Leaf</tissue>
    </source>
</reference>
<sequence length="79" mass="9030">MLEAVKPSYHQYSVCLSEADMLADAPRLPCWPSAPAPKDVPKTSKAPVTAKHFRKINCHCEEHRLYMVIAKNMGYTWRL</sequence>